<accession>A0A401RRK6</accession>
<feature type="region of interest" description="Disordered" evidence="1">
    <location>
        <begin position="1"/>
        <end position="70"/>
    </location>
</feature>
<proteinExistence type="predicted"/>
<gene>
    <name evidence="2" type="ORF">chiPu_0019334</name>
</gene>
<evidence type="ECO:0000256" key="1">
    <source>
        <dbReference type="SAM" id="MobiDB-lite"/>
    </source>
</evidence>
<keyword evidence="3" id="KW-1185">Reference proteome</keyword>
<dbReference type="Proteomes" id="UP000287033">
    <property type="component" value="Unassembled WGS sequence"/>
</dbReference>
<reference evidence="2 3" key="1">
    <citation type="journal article" date="2018" name="Nat. Ecol. Evol.">
        <title>Shark genomes provide insights into elasmobranch evolution and the origin of vertebrates.</title>
        <authorList>
            <person name="Hara Y"/>
            <person name="Yamaguchi K"/>
            <person name="Onimaru K"/>
            <person name="Kadota M"/>
            <person name="Koyanagi M"/>
            <person name="Keeley SD"/>
            <person name="Tatsumi K"/>
            <person name="Tanaka K"/>
            <person name="Motone F"/>
            <person name="Kageyama Y"/>
            <person name="Nozu R"/>
            <person name="Adachi N"/>
            <person name="Nishimura O"/>
            <person name="Nakagawa R"/>
            <person name="Tanegashima C"/>
            <person name="Kiyatake I"/>
            <person name="Matsumoto R"/>
            <person name="Murakumo K"/>
            <person name="Nishida K"/>
            <person name="Terakita A"/>
            <person name="Kuratani S"/>
            <person name="Sato K"/>
            <person name="Hyodo S Kuraku.S."/>
        </authorList>
    </citation>
    <scope>NUCLEOTIDE SEQUENCE [LARGE SCALE GENOMIC DNA]</scope>
</reference>
<feature type="compositionally biased region" description="Basic and acidic residues" evidence="1">
    <location>
        <begin position="35"/>
        <end position="58"/>
    </location>
</feature>
<comment type="caution">
    <text evidence="2">The sequence shown here is derived from an EMBL/GenBank/DDBJ whole genome shotgun (WGS) entry which is preliminary data.</text>
</comment>
<dbReference type="EMBL" id="BEZZ01001934">
    <property type="protein sequence ID" value="GCC20767.1"/>
    <property type="molecule type" value="Genomic_DNA"/>
</dbReference>
<protein>
    <submittedName>
        <fullName evidence="2">Uncharacterized protein</fullName>
    </submittedName>
</protein>
<evidence type="ECO:0000313" key="3">
    <source>
        <dbReference type="Proteomes" id="UP000287033"/>
    </source>
</evidence>
<evidence type="ECO:0000313" key="2">
    <source>
        <dbReference type="EMBL" id="GCC20767.1"/>
    </source>
</evidence>
<name>A0A401RRK6_CHIPU</name>
<organism evidence="2 3">
    <name type="scientific">Chiloscyllium punctatum</name>
    <name type="common">Brownbanded bambooshark</name>
    <name type="synonym">Hemiscyllium punctatum</name>
    <dbReference type="NCBI Taxonomy" id="137246"/>
    <lineage>
        <taxon>Eukaryota</taxon>
        <taxon>Metazoa</taxon>
        <taxon>Chordata</taxon>
        <taxon>Craniata</taxon>
        <taxon>Vertebrata</taxon>
        <taxon>Chondrichthyes</taxon>
        <taxon>Elasmobranchii</taxon>
        <taxon>Galeomorphii</taxon>
        <taxon>Galeoidea</taxon>
        <taxon>Orectolobiformes</taxon>
        <taxon>Hemiscylliidae</taxon>
        <taxon>Chiloscyllium</taxon>
    </lineage>
</organism>
<dbReference type="AlphaFoldDB" id="A0A401RRK6"/>
<sequence length="98" mass="10255">MAAFESGQAGLESALEDGSGPSPPGSLPPWGEAPALHRENHVRGADLGDHRCHGDGSSRHKGVSLPTGAPSVAFIDGSFQRCVKVGVNKLRKNYQPLQ</sequence>